<comment type="caution">
    <text evidence="3">The sequence shown here is derived from an EMBL/GenBank/DDBJ whole genome shotgun (WGS) entry which is preliminary data.</text>
</comment>
<reference evidence="4 5" key="1">
    <citation type="submission" date="2019-12" db="EMBL/GenBank/DDBJ databases">
        <title>Whole-genome sequencing of Allorhizobium vitis.</title>
        <authorList>
            <person name="Gan H.M."/>
            <person name="Szegedi E."/>
            <person name="Burr T."/>
            <person name="Savka M.A."/>
        </authorList>
    </citation>
    <scope>NUCLEOTIDE SEQUENCE [LARGE SCALE GENOMIC DNA]</scope>
    <source>
        <strain evidence="3 4">CG415</strain>
        <strain evidence="2 5">CG516</strain>
    </source>
</reference>
<evidence type="ECO:0000313" key="4">
    <source>
        <dbReference type="Proteomes" id="UP000440716"/>
    </source>
</evidence>
<dbReference type="Proteomes" id="UP000477951">
    <property type="component" value="Unassembled WGS sequence"/>
</dbReference>
<organism evidence="3 4">
    <name type="scientific">Agrobacterium vitis</name>
    <name type="common">Rhizobium vitis</name>
    <dbReference type="NCBI Taxonomy" id="373"/>
    <lineage>
        <taxon>Bacteria</taxon>
        <taxon>Pseudomonadati</taxon>
        <taxon>Pseudomonadota</taxon>
        <taxon>Alphaproteobacteria</taxon>
        <taxon>Hyphomicrobiales</taxon>
        <taxon>Rhizobiaceae</taxon>
        <taxon>Rhizobium/Agrobacterium group</taxon>
        <taxon>Agrobacterium</taxon>
    </lineage>
</organism>
<feature type="compositionally biased region" description="Basic and acidic residues" evidence="1">
    <location>
        <begin position="79"/>
        <end position="93"/>
    </location>
</feature>
<protein>
    <submittedName>
        <fullName evidence="3">Uncharacterized protein</fullName>
    </submittedName>
</protein>
<gene>
    <name evidence="3" type="ORF">GOZ88_08570</name>
    <name evidence="2" type="ORF">GOZ90_16770</name>
</gene>
<sequence length="387" mass="42962">MSILTIYTRSFHPREDFRTGGLFFHGDNRGFSDNTKATARIHHMIEVDLKNATFGPAVCRSDPSSNPRLIKATGLNFRNDYERPETQPRHSETPKNITPYRPDGNQNVNIRIVYAGKNFAFPTDEAGVVTQEIGDVQEAVGMQREFSSQTPHNILGGEVSDGKSNYTGPSSLFPYEFQSPVTYDKENGIGARSAILKHTDERWSGMVPDLDVMNNVSLRINRDLKRVDVSCTITGDGFPNCESFIIDGSSKVLFLASHVRTGTAVAQLPGNRQIPMNNTSLDADWQPDDSFGAQVNVRVAVDFTGAGAANDLGTGSKTRENWNASHTKRSPYGSYSQRVRDHIPLPQNQWVDDKINNNPGIVDEVRKGRAAVGSWLDDAWEWWAGED</sequence>
<name>A0A1S2DQ62_AGRVI</name>
<dbReference type="EMBL" id="WPHR01000014">
    <property type="protein sequence ID" value="MUZ74344.1"/>
    <property type="molecule type" value="Genomic_DNA"/>
</dbReference>
<accession>A0A1S2DQ62</accession>
<evidence type="ECO:0000313" key="5">
    <source>
        <dbReference type="Proteomes" id="UP000477951"/>
    </source>
</evidence>
<feature type="region of interest" description="Disordered" evidence="1">
    <location>
        <begin position="312"/>
        <end position="336"/>
    </location>
</feature>
<dbReference type="RefSeq" id="WP_071201955.1">
    <property type="nucleotide sequence ID" value="NZ_JABAEI010000003.1"/>
</dbReference>
<evidence type="ECO:0000256" key="1">
    <source>
        <dbReference type="SAM" id="MobiDB-lite"/>
    </source>
</evidence>
<proteinExistence type="predicted"/>
<feature type="compositionally biased region" description="Polar residues" evidence="1">
    <location>
        <begin position="313"/>
        <end position="325"/>
    </location>
</feature>
<dbReference type="EMBL" id="WPHU01000003">
    <property type="protein sequence ID" value="MVA56166.1"/>
    <property type="molecule type" value="Genomic_DNA"/>
</dbReference>
<evidence type="ECO:0000313" key="3">
    <source>
        <dbReference type="EMBL" id="MVA56166.1"/>
    </source>
</evidence>
<dbReference type="AlphaFoldDB" id="A0A1S2DQ62"/>
<dbReference type="Proteomes" id="UP000440716">
    <property type="component" value="Unassembled WGS sequence"/>
</dbReference>
<evidence type="ECO:0000313" key="2">
    <source>
        <dbReference type="EMBL" id="MUZ74344.1"/>
    </source>
</evidence>
<feature type="region of interest" description="Disordered" evidence="1">
    <location>
        <begin position="79"/>
        <end position="104"/>
    </location>
</feature>